<dbReference type="EMBL" id="MF101432">
    <property type="protein sequence ID" value="ARW64289.1"/>
    <property type="molecule type" value="Genomic_DNA"/>
</dbReference>
<sequence length="39" mass="4685">MGLFYLILSDRSYLYYYTNEDLFMIHMNLVVKSLFVASN</sequence>
<keyword evidence="1" id="KW-0150">Chloroplast</keyword>
<protein>
    <submittedName>
        <fullName evidence="1">Uncharacterized protein</fullName>
    </submittedName>
</protein>
<organism evidence="1">
    <name type="scientific">Polysiphonia infestans</name>
    <dbReference type="NCBI Taxonomy" id="2006978"/>
    <lineage>
        <taxon>Eukaryota</taxon>
        <taxon>Rhodophyta</taxon>
        <taxon>Florideophyceae</taxon>
        <taxon>Rhodymeniophycidae</taxon>
        <taxon>Ceramiales</taxon>
        <taxon>Rhodomelaceae</taxon>
        <taxon>Polysiphonioideae</taxon>
        <taxon>Polysiphonia</taxon>
    </lineage>
</organism>
<proteinExistence type="predicted"/>
<dbReference type="RefSeq" id="YP_009395309.1">
    <property type="nucleotide sequence ID" value="NC_035277.1"/>
</dbReference>
<geneLocation type="chloroplast" evidence="1"/>
<reference evidence="1" key="1">
    <citation type="journal article" date="2017" name="J. Phycol.">
        <title>Analysis of chloroplast genomes and a supermatrix inform reclassification of the Rhodomelaceae (Rhodophyta).</title>
        <authorList>
            <person name="Diaz-Tapia P."/>
            <person name="Maggs C.A."/>
            <person name="West J.A."/>
            <person name="Verbruggen H."/>
        </authorList>
    </citation>
    <scope>NUCLEOTIDE SEQUENCE</scope>
    <source>
        <strain evidence="1">PD763</strain>
    </source>
</reference>
<keyword evidence="1" id="KW-0934">Plastid</keyword>
<dbReference type="GeneID" id="33357314"/>
<accession>A0A1Z1MEF7</accession>
<evidence type="ECO:0000313" key="1">
    <source>
        <dbReference type="EMBL" id="ARW64289.1"/>
    </source>
</evidence>
<name>A0A1Z1MEF7_9FLOR</name>
<gene>
    <name evidence="1" type="primary">orf39</name>
</gene>
<dbReference type="AlphaFoldDB" id="A0A1Z1MEF7"/>